<gene>
    <name evidence="3" type="ORF">FVE85_5778</name>
</gene>
<dbReference type="OrthoDB" id="5645at2759"/>
<keyword evidence="1" id="KW-1133">Transmembrane helix</keyword>
<reference evidence="4" key="1">
    <citation type="journal article" date="2019" name="Nat. Commun.">
        <title>Expansion of phycobilisome linker gene families in mesophilic red algae.</title>
        <authorList>
            <person name="Lee J."/>
            <person name="Kim D."/>
            <person name="Bhattacharya D."/>
            <person name="Yoon H.S."/>
        </authorList>
    </citation>
    <scope>NUCLEOTIDE SEQUENCE [LARGE SCALE GENOMIC DNA]</scope>
    <source>
        <strain evidence="4">CCMP 1328</strain>
    </source>
</reference>
<dbReference type="EMBL" id="VRMN01000001">
    <property type="protein sequence ID" value="KAA8498193.1"/>
    <property type="molecule type" value="Genomic_DNA"/>
</dbReference>
<evidence type="ECO:0000256" key="1">
    <source>
        <dbReference type="SAM" id="Phobius"/>
    </source>
</evidence>
<dbReference type="Proteomes" id="UP000324585">
    <property type="component" value="Unassembled WGS sequence"/>
</dbReference>
<evidence type="ECO:0000313" key="3">
    <source>
        <dbReference type="EMBL" id="KAA8498193.1"/>
    </source>
</evidence>
<organism evidence="3 4">
    <name type="scientific">Porphyridium purpureum</name>
    <name type="common">Red alga</name>
    <name type="synonym">Porphyridium cruentum</name>
    <dbReference type="NCBI Taxonomy" id="35688"/>
    <lineage>
        <taxon>Eukaryota</taxon>
        <taxon>Rhodophyta</taxon>
        <taxon>Bangiophyceae</taxon>
        <taxon>Porphyridiales</taxon>
        <taxon>Porphyridiaceae</taxon>
        <taxon>Porphyridium</taxon>
    </lineage>
</organism>
<comment type="caution">
    <text evidence="3">The sequence shown here is derived from an EMBL/GenBank/DDBJ whole genome shotgun (WGS) entry which is preliminary data.</text>
</comment>
<accession>A0A5J4Z5S1</accession>
<dbReference type="PANTHER" id="PTHR30373">
    <property type="entry name" value="UPF0603 PROTEIN YGCG"/>
    <property type="match status" value="1"/>
</dbReference>
<evidence type="ECO:0000313" key="4">
    <source>
        <dbReference type="Proteomes" id="UP000324585"/>
    </source>
</evidence>
<sequence>MACFVSVSAAHHSGAVASLRSRACVCVADESGSSKLTAAVVPRGWARSMAVVRMGSAGDGVRGGQEAAARRVVDKQQQQPDRLRAYVAAVAVGAVMGAAVAGSTGGMALAEVPSSKPVALLIDDANVVTKSAQPIVEKAYVTLKNNTGFEVHFVTVRSFGGTSEPNEYANDLFASWGLGDKDVLVVGGTKVARAGIAAGAEAKKLLTDDIIASIGNETFALKARQEAYTASVLDVNNRLLPILYGKADPGPPLIQRESAEGTFKTKAETEVNKTKYWTIFGVLVAISFIVPFLQYFWYTGN</sequence>
<dbReference type="InterPro" id="IPR007621">
    <property type="entry name" value="TPM_dom"/>
</dbReference>
<dbReference type="Pfam" id="PF04536">
    <property type="entry name" value="TPM_phosphatase"/>
    <property type="match status" value="1"/>
</dbReference>
<protein>
    <submittedName>
        <fullName evidence="3">UPF0603 protein</fullName>
    </submittedName>
</protein>
<keyword evidence="4" id="KW-1185">Reference proteome</keyword>
<dbReference type="AlphaFoldDB" id="A0A5J4Z5S1"/>
<proteinExistence type="predicted"/>
<keyword evidence="1" id="KW-0472">Membrane</keyword>
<feature type="domain" description="TPM" evidence="2">
    <location>
        <begin position="122"/>
        <end position="235"/>
    </location>
</feature>
<keyword evidence="1" id="KW-0812">Transmembrane</keyword>
<evidence type="ECO:0000259" key="2">
    <source>
        <dbReference type="Pfam" id="PF04536"/>
    </source>
</evidence>
<name>A0A5J4Z5S1_PORPP</name>
<dbReference type="PANTHER" id="PTHR30373:SF2">
    <property type="entry name" value="UPF0603 PROTEIN YGCG"/>
    <property type="match status" value="1"/>
</dbReference>
<feature type="transmembrane region" description="Helical" evidence="1">
    <location>
        <begin position="276"/>
        <end position="298"/>
    </location>
</feature>
<dbReference type="Gene3D" id="3.10.310.50">
    <property type="match status" value="1"/>
</dbReference>